<dbReference type="Proteomes" id="UP001374535">
    <property type="component" value="Chromosome 11"/>
</dbReference>
<protein>
    <recommendedName>
        <fullName evidence="1">GOST seven transmembrane domain-containing protein</fullName>
    </recommendedName>
</protein>
<evidence type="ECO:0000313" key="2">
    <source>
        <dbReference type="EMBL" id="WVY89747.1"/>
    </source>
</evidence>
<evidence type="ECO:0000259" key="1">
    <source>
        <dbReference type="Pfam" id="PF06814"/>
    </source>
</evidence>
<dbReference type="EMBL" id="CP144690">
    <property type="protein sequence ID" value="WVY89747.1"/>
    <property type="molecule type" value="Genomic_DNA"/>
</dbReference>
<sequence>MGAKGLSVAPNPDWPQVFGVSFEIDTEVAVLPLKSLQITKTGMYNLYFIHCDTRLKELVVEGKTVITLGMFEMALWYFDYAEFSETGIRATGTTIWAVTFGTAERTVAHLVILMVMEG</sequence>
<feature type="domain" description="GOST seven transmembrane" evidence="1">
    <location>
        <begin position="64"/>
        <end position="117"/>
    </location>
</feature>
<dbReference type="Pfam" id="PF06814">
    <property type="entry name" value="GOST_TM"/>
    <property type="match status" value="1"/>
</dbReference>
<gene>
    <name evidence="2" type="ORF">V8G54_035261</name>
</gene>
<name>A0AAQ3MEV9_VIGMU</name>
<proteinExistence type="predicted"/>
<evidence type="ECO:0000313" key="3">
    <source>
        <dbReference type="Proteomes" id="UP001374535"/>
    </source>
</evidence>
<keyword evidence="3" id="KW-1185">Reference proteome</keyword>
<dbReference type="InterPro" id="IPR053937">
    <property type="entry name" value="GOST_TM"/>
</dbReference>
<accession>A0AAQ3MEV9</accession>
<dbReference type="AlphaFoldDB" id="A0AAQ3MEV9"/>
<reference evidence="2 3" key="1">
    <citation type="journal article" date="2023" name="Life. Sci Alliance">
        <title>Evolutionary insights into 3D genome organization and epigenetic landscape of Vigna mungo.</title>
        <authorList>
            <person name="Junaid A."/>
            <person name="Singh B."/>
            <person name="Bhatia S."/>
        </authorList>
    </citation>
    <scope>NUCLEOTIDE SEQUENCE [LARGE SCALE GENOMIC DNA]</scope>
    <source>
        <strain evidence="2">Urdbean</strain>
    </source>
</reference>
<organism evidence="2 3">
    <name type="scientific">Vigna mungo</name>
    <name type="common">Black gram</name>
    <name type="synonym">Phaseolus mungo</name>
    <dbReference type="NCBI Taxonomy" id="3915"/>
    <lineage>
        <taxon>Eukaryota</taxon>
        <taxon>Viridiplantae</taxon>
        <taxon>Streptophyta</taxon>
        <taxon>Embryophyta</taxon>
        <taxon>Tracheophyta</taxon>
        <taxon>Spermatophyta</taxon>
        <taxon>Magnoliopsida</taxon>
        <taxon>eudicotyledons</taxon>
        <taxon>Gunneridae</taxon>
        <taxon>Pentapetalae</taxon>
        <taxon>rosids</taxon>
        <taxon>fabids</taxon>
        <taxon>Fabales</taxon>
        <taxon>Fabaceae</taxon>
        <taxon>Papilionoideae</taxon>
        <taxon>50 kb inversion clade</taxon>
        <taxon>NPAAA clade</taxon>
        <taxon>indigoferoid/millettioid clade</taxon>
        <taxon>Phaseoleae</taxon>
        <taxon>Vigna</taxon>
    </lineage>
</organism>